<dbReference type="KEGG" id="dja:HY57_03425"/>
<dbReference type="GO" id="GO:0016829">
    <property type="term" value="F:lyase activity"/>
    <property type="evidence" value="ECO:0007669"/>
    <property type="project" value="UniProtKB-KW"/>
</dbReference>
<keyword evidence="6" id="KW-0238">DNA-binding</keyword>
<dbReference type="Proteomes" id="UP000027987">
    <property type="component" value="Chromosome"/>
</dbReference>
<dbReference type="PANTHER" id="PTHR13604:SF0">
    <property type="entry name" value="ABASIC SITE PROCESSING PROTEIN HMCES"/>
    <property type="match status" value="1"/>
</dbReference>
<evidence type="ECO:0000256" key="1">
    <source>
        <dbReference type="ARBA" id="ARBA00008136"/>
    </source>
</evidence>
<keyword evidence="2 8" id="KW-0645">Protease</keyword>
<evidence type="ECO:0000256" key="5">
    <source>
        <dbReference type="ARBA" id="ARBA00023124"/>
    </source>
</evidence>
<dbReference type="Gene3D" id="3.90.1680.10">
    <property type="entry name" value="SOS response associated peptidase-like"/>
    <property type="match status" value="1"/>
</dbReference>
<dbReference type="GO" id="GO:0006508">
    <property type="term" value="P:proteolysis"/>
    <property type="evidence" value="ECO:0007669"/>
    <property type="project" value="UniProtKB-KW"/>
</dbReference>
<evidence type="ECO:0000256" key="2">
    <source>
        <dbReference type="ARBA" id="ARBA00022670"/>
    </source>
</evidence>
<evidence type="ECO:0000313" key="9">
    <source>
        <dbReference type="EMBL" id="AIF46372.1"/>
    </source>
</evidence>
<reference evidence="9 10" key="1">
    <citation type="submission" date="2014-07" db="EMBL/GenBank/DDBJ databases">
        <title>Complete Genome Sequence of Dyella japonica Strain A8 Isolated from Malaysian Tropical Soil.</title>
        <authorList>
            <person name="Hui R.K.H."/>
            <person name="Chen J.-W."/>
            <person name="Chan K.-G."/>
            <person name="Leung F.C.C."/>
        </authorList>
    </citation>
    <scope>NUCLEOTIDE SEQUENCE [LARGE SCALE GENOMIC DNA]</scope>
    <source>
        <strain evidence="9 10">A8</strain>
    </source>
</reference>
<dbReference type="OrthoDB" id="107650at2"/>
<keyword evidence="7" id="KW-0456">Lyase</keyword>
<dbReference type="RefSeq" id="WP_019464780.1">
    <property type="nucleotide sequence ID" value="NZ_ALOY01000138.1"/>
</dbReference>
<keyword evidence="5" id="KW-0190">Covalent protein-DNA linkage</keyword>
<gene>
    <name evidence="9" type="ORF">HY57_03425</name>
</gene>
<name>A0A075JY36_9GAMM</name>
<protein>
    <recommendedName>
        <fullName evidence="8">Abasic site processing protein</fullName>
        <ecNumber evidence="8">3.4.-.-</ecNumber>
    </recommendedName>
</protein>
<dbReference type="PATRIC" id="fig|1217721.7.peg.718"/>
<accession>A0A075JY36</accession>
<keyword evidence="4 8" id="KW-0378">Hydrolase</keyword>
<dbReference type="GO" id="GO:0003697">
    <property type="term" value="F:single-stranded DNA binding"/>
    <property type="evidence" value="ECO:0007669"/>
    <property type="project" value="InterPro"/>
</dbReference>
<dbReference type="EMBL" id="CP008884">
    <property type="protein sequence ID" value="AIF46372.1"/>
    <property type="molecule type" value="Genomic_DNA"/>
</dbReference>
<keyword evidence="3" id="KW-0227">DNA damage</keyword>
<dbReference type="PANTHER" id="PTHR13604">
    <property type="entry name" value="DC12-RELATED"/>
    <property type="match status" value="1"/>
</dbReference>
<dbReference type="SUPFAM" id="SSF143081">
    <property type="entry name" value="BB1717-like"/>
    <property type="match status" value="1"/>
</dbReference>
<dbReference type="InterPro" id="IPR003738">
    <property type="entry name" value="SRAP"/>
</dbReference>
<keyword evidence="10" id="KW-1185">Reference proteome</keyword>
<dbReference type="AlphaFoldDB" id="A0A075JY36"/>
<dbReference type="HOGENOM" id="CLU_917247_0_0_6"/>
<sequence>MCYSAEVWEDFRLYERLGGTLDIHAFAKMMEARRFTGDLFKVVPKAMREPFLHPRNEGEKGVKEKMLEAHRAATLAIEEEIAVQTERLVKAEAVLASPKPTKKAKTDKRVATNKIAAAREKLDEIQSHAKSDGYGRMWPGQFAPVLIRDPETGARMIVPARYRCRLPGWTKADELEKPGTYNARKDKLSTTWKKLFGYNHGVIVARRFYESVSLHRLQHRALVPGEKDIPIEIRFEPEPKQEMFLACLWRYVPATDTEEGFYSFAAITRDPPVEVLEAGHDRCIIALKPEHIDAWLKPDPGQLSAMYAILDDPIDAYYQHELPEKSDET</sequence>
<dbReference type="EC" id="3.4.-.-" evidence="8"/>
<evidence type="ECO:0000256" key="7">
    <source>
        <dbReference type="ARBA" id="ARBA00023239"/>
    </source>
</evidence>
<dbReference type="GO" id="GO:0008233">
    <property type="term" value="F:peptidase activity"/>
    <property type="evidence" value="ECO:0007669"/>
    <property type="project" value="UniProtKB-KW"/>
</dbReference>
<evidence type="ECO:0000256" key="8">
    <source>
        <dbReference type="RuleBase" id="RU364100"/>
    </source>
</evidence>
<dbReference type="GO" id="GO:0106300">
    <property type="term" value="P:protein-DNA covalent cross-linking repair"/>
    <property type="evidence" value="ECO:0007669"/>
    <property type="project" value="InterPro"/>
</dbReference>
<evidence type="ECO:0000313" key="10">
    <source>
        <dbReference type="Proteomes" id="UP000027987"/>
    </source>
</evidence>
<dbReference type="Pfam" id="PF02586">
    <property type="entry name" value="SRAP"/>
    <property type="match status" value="1"/>
</dbReference>
<comment type="similarity">
    <text evidence="1 8">Belongs to the SOS response-associated peptidase family.</text>
</comment>
<evidence type="ECO:0000256" key="4">
    <source>
        <dbReference type="ARBA" id="ARBA00022801"/>
    </source>
</evidence>
<evidence type="ECO:0000256" key="3">
    <source>
        <dbReference type="ARBA" id="ARBA00022763"/>
    </source>
</evidence>
<organism evidence="9 10">
    <name type="scientific">Dyella japonica A8</name>
    <dbReference type="NCBI Taxonomy" id="1217721"/>
    <lineage>
        <taxon>Bacteria</taxon>
        <taxon>Pseudomonadati</taxon>
        <taxon>Pseudomonadota</taxon>
        <taxon>Gammaproteobacteria</taxon>
        <taxon>Lysobacterales</taxon>
        <taxon>Rhodanobacteraceae</taxon>
        <taxon>Dyella</taxon>
    </lineage>
</organism>
<dbReference type="InterPro" id="IPR036590">
    <property type="entry name" value="SRAP-like"/>
</dbReference>
<evidence type="ECO:0000256" key="6">
    <source>
        <dbReference type="ARBA" id="ARBA00023125"/>
    </source>
</evidence>
<proteinExistence type="inferred from homology"/>
<dbReference type="STRING" id="1217721.HY57_03425"/>